<feature type="domain" description="AMP-binding enzyme C-terminal" evidence="4">
    <location>
        <begin position="455"/>
        <end position="531"/>
    </location>
</feature>
<dbReference type="PANTHER" id="PTHR43767:SF1">
    <property type="entry name" value="NONRIBOSOMAL PEPTIDE SYNTHASE PES1 (EUROFUNG)-RELATED"/>
    <property type="match status" value="1"/>
</dbReference>
<comment type="similarity">
    <text evidence="1">Belongs to the ATP-dependent AMP-binding enzyme family.</text>
</comment>
<dbReference type="Gene3D" id="3.30.300.30">
    <property type="match status" value="1"/>
</dbReference>
<dbReference type="InterPro" id="IPR050237">
    <property type="entry name" value="ATP-dep_AMP-bd_enzyme"/>
</dbReference>
<dbReference type="InterPro" id="IPR042099">
    <property type="entry name" value="ANL_N_sf"/>
</dbReference>
<organism evidence="5 6">
    <name type="scientific">Desulfovibrio desulfuricans</name>
    <dbReference type="NCBI Taxonomy" id="876"/>
    <lineage>
        <taxon>Bacteria</taxon>
        <taxon>Pseudomonadati</taxon>
        <taxon>Thermodesulfobacteriota</taxon>
        <taxon>Desulfovibrionia</taxon>
        <taxon>Desulfovibrionales</taxon>
        <taxon>Desulfovibrionaceae</taxon>
        <taxon>Desulfovibrio</taxon>
    </lineage>
</organism>
<dbReference type="InterPro" id="IPR000873">
    <property type="entry name" value="AMP-dep_synth/lig_dom"/>
</dbReference>
<evidence type="ECO:0000256" key="1">
    <source>
        <dbReference type="ARBA" id="ARBA00006432"/>
    </source>
</evidence>
<evidence type="ECO:0000259" key="4">
    <source>
        <dbReference type="Pfam" id="PF13193"/>
    </source>
</evidence>
<evidence type="ECO:0000259" key="3">
    <source>
        <dbReference type="Pfam" id="PF00501"/>
    </source>
</evidence>
<dbReference type="Proteomes" id="UP000297065">
    <property type="component" value="Chromosome"/>
</dbReference>
<dbReference type="Pfam" id="PF00501">
    <property type="entry name" value="AMP-binding"/>
    <property type="match status" value="1"/>
</dbReference>
<dbReference type="SUPFAM" id="SSF56801">
    <property type="entry name" value="Acetyl-CoA synthetase-like"/>
    <property type="match status" value="1"/>
</dbReference>
<dbReference type="PROSITE" id="PS00455">
    <property type="entry name" value="AMP_BINDING"/>
    <property type="match status" value="1"/>
</dbReference>
<evidence type="ECO:0000313" key="5">
    <source>
        <dbReference type="EMBL" id="QCC85668.1"/>
    </source>
</evidence>
<dbReference type="EMBL" id="CP036295">
    <property type="protein sequence ID" value="QCC85668.1"/>
    <property type="molecule type" value="Genomic_DNA"/>
</dbReference>
<dbReference type="PANTHER" id="PTHR43767">
    <property type="entry name" value="LONG-CHAIN-FATTY-ACID--COA LIGASE"/>
    <property type="match status" value="1"/>
</dbReference>
<accession>A0A4P7ULB2</accession>
<reference evidence="5 6" key="1">
    <citation type="submission" date="2019-02" db="EMBL/GenBank/DDBJ databases">
        <title>Complete Genome Sequence of Desulfovibrio desulfuricans IC1, a Sulfonate Utilizing Anaerobe.</title>
        <authorList>
            <person name="Day L.A."/>
            <person name="De Leon K.B."/>
            <person name="Wall J.D."/>
        </authorList>
    </citation>
    <scope>NUCLEOTIDE SEQUENCE [LARGE SCALE GENOMIC DNA]</scope>
    <source>
        <strain evidence="5 6">IC1</strain>
    </source>
</reference>
<dbReference type="InterPro" id="IPR020845">
    <property type="entry name" value="AMP-binding_CS"/>
</dbReference>
<dbReference type="FunFam" id="3.30.300.30:FF:000008">
    <property type="entry name" value="2,3-dihydroxybenzoate-AMP ligase"/>
    <property type="match status" value="1"/>
</dbReference>
<dbReference type="GO" id="GO:0016878">
    <property type="term" value="F:acid-thiol ligase activity"/>
    <property type="evidence" value="ECO:0007669"/>
    <property type="project" value="UniProtKB-ARBA"/>
</dbReference>
<evidence type="ECO:0000313" key="6">
    <source>
        <dbReference type="Proteomes" id="UP000297065"/>
    </source>
</evidence>
<gene>
    <name evidence="5" type="ORF">DDIC_07225</name>
</gene>
<dbReference type="InterPro" id="IPR045851">
    <property type="entry name" value="AMP-bd_C_sf"/>
</dbReference>
<dbReference type="Pfam" id="PF13193">
    <property type="entry name" value="AMP-binding_C"/>
    <property type="match status" value="1"/>
</dbReference>
<proteinExistence type="inferred from homology"/>
<evidence type="ECO:0000256" key="2">
    <source>
        <dbReference type="ARBA" id="ARBA00022598"/>
    </source>
</evidence>
<dbReference type="Gene3D" id="3.40.50.12780">
    <property type="entry name" value="N-terminal domain of ligase-like"/>
    <property type="match status" value="1"/>
</dbReference>
<feature type="domain" description="AMP-dependent synthetase/ligase" evidence="3">
    <location>
        <begin position="28"/>
        <end position="403"/>
    </location>
</feature>
<keyword evidence="2 5" id="KW-0436">Ligase</keyword>
<dbReference type="RefSeq" id="WP_136399814.1">
    <property type="nucleotide sequence ID" value="NZ_CP036295.1"/>
</dbReference>
<dbReference type="OrthoDB" id="9801302at2"/>
<sequence>MDAEGYSQKNTVYTPMADMTLRDCWHASLAANPDKTAVIDAQGMALSYAEVDLLAARIARYLADCGINSLDVVSCQLPGWVEFLPIYVACLKLGAVINPIPPNLRYNELKHILSACNSKVLFVPRRFRKMQYCEMAVRLRKVVDSLRVVIAVDKKGEGSVLPTFRDMVEEDVASPMSRAESDAALRAGRICPDSLAALVFTSGSEGQPKGVMLSHRNIIFAETSFASFFHINAADTMFMPAPVAHATGFHHGVTMPFVMGATSVLLDVFTAASALELIKAHRCTVTMAATPFLYDIVQTIEQGGEYDFSSLRFFLCGGSPPNIPLSQTAGQMGLRVLNVYGSTESVPHMGTPLRPVSDHMDSLALCPMPGIQVRVLDRQGRDVPQGEEGEEVSYSPAVFMGYLHEPELTAKVLQADGWFHSGDLCRRNADGTYSITGRLKDIIVRGGENISSLAVENVLLQHPKVKDAAVVGMPDERLQERICAYVVLHDKADALTCQEVFDFFLTQDIAKQKFPEHLEILDEMPRTASGKVRKTLLRQWIAEKLRSSSVA</sequence>
<name>A0A4P7ULB2_DESDE</name>
<protein>
    <submittedName>
        <fullName evidence="5">Cyclohexanecarboxylate-CoA ligase</fullName>
    </submittedName>
</protein>
<dbReference type="InterPro" id="IPR025110">
    <property type="entry name" value="AMP-bd_C"/>
</dbReference>
<dbReference type="AlphaFoldDB" id="A0A4P7ULB2"/>